<keyword evidence="6 11" id="KW-0812">Transmembrane</keyword>
<dbReference type="InterPro" id="IPR022985">
    <property type="entry name" value="Sulfate_CysZ"/>
</dbReference>
<keyword evidence="9 11" id="KW-0472">Membrane</keyword>
<keyword evidence="4 11" id="KW-0997">Cell inner membrane</keyword>
<dbReference type="GO" id="GO:0019344">
    <property type="term" value="P:cysteine biosynthetic process"/>
    <property type="evidence" value="ECO:0007669"/>
    <property type="project" value="UniProtKB-UniRule"/>
</dbReference>
<evidence type="ECO:0000313" key="13">
    <source>
        <dbReference type="Proteomes" id="UP000243793"/>
    </source>
</evidence>
<organism evidence="12 13">
    <name type="scientific">Oceanisphaera avium</name>
    <dbReference type="NCBI Taxonomy" id="1903694"/>
    <lineage>
        <taxon>Bacteria</taxon>
        <taxon>Pseudomonadati</taxon>
        <taxon>Pseudomonadota</taxon>
        <taxon>Gammaproteobacteria</taxon>
        <taxon>Aeromonadales</taxon>
        <taxon>Aeromonadaceae</taxon>
        <taxon>Oceanisphaera</taxon>
    </lineage>
</organism>
<comment type="similarity">
    <text evidence="11">Belongs to the CysZ family.</text>
</comment>
<dbReference type="GO" id="GO:0009675">
    <property type="term" value="F:high-affinity sulfate:proton symporter activity"/>
    <property type="evidence" value="ECO:0007669"/>
    <property type="project" value="TreeGrafter"/>
</dbReference>
<evidence type="ECO:0000256" key="9">
    <source>
        <dbReference type="ARBA" id="ARBA00023136"/>
    </source>
</evidence>
<evidence type="ECO:0000256" key="10">
    <source>
        <dbReference type="ARBA" id="ARBA00023192"/>
    </source>
</evidence>
<dbReference type="EMBL" id="CP021376">
    <property type="protein sequence ID" value="ART79918.1"/>
    <property type="molecule type" value="Genomic_DNA"/>
</dbReference>
<accession>A0A1Y0CXD3</accession>
<dbReference type="GO" id="GO:0005886">
    <property type="term" value="C:plasma membrane"/>
    <property type="evidence" value="ECO:0007669"/>
    <property type="project" value="UniProtKB-SubCell"/>
</dbReference>
<evidence type="ECO:0000256" key="5">
    <source>
        <dbReference type="ARBA" id="ARBA00022605"/>
    </source>
</evidence>
<comment type="function">
    <text evidence="11">High affinity, high specificity proton-dependent sulfate transporter, which mediates sulfate uptake. Provides the sulfur source for the cysteine synthesis pathway.</text>
</comment>
<dbReference type="Proteomes" id="UP000243793">
    <property type="component" value="Chromosome"/>
</dbReference>
<keyword evidence="3 11" id="KW-1003">Cell membrane</keyword>
<feature type="transmembrane region" description="Helical" evidence="11">
    <location>
        <begin position="207"/>
        <end position="240"/>
    </location>
</feature>
<feature type="transmembrane region" description="Helical" evidence="11">
    <location>
        <begin position="141"/>
        <end position="161"/>
    </location>
</feature>
<dbReference type="KEGG" id="ocm:CBP12_06940"/>
<reference evidence="13" key="1">
    <citation type="submission" date="2017-05" db="EMBL/GenBank/DDBJ databases">
        <authorList>
            <person name="Sung H."/>
        </authorList>
    </citation>
    <scope>NUCLEOTIDE SEQUENCE [LARGE SCALE GENOMIC DNA]</scope>
    <source>
        <strain evidence="13">AMac2203</strain>
    </source>
</reference>
<dbReference type="InterPro" id="IPR050480">
    <property type="entry name" value="CysZ-like"/>
</dbReference>
<evidence type="ECO:0000256" key="3">
    <source>
        <dbReference type="ARBA" id="ARBA00022475"/>
    </source>
</evidence>
<keyword evidence="5 11" id="KW-0028">Amino-acid biosynthesis</keyword>
<keyword evidence="13" id="KW-1185">Reference proteome</keyword>
<dbReference type="GO" id="GO:0000103">
    <property type="term" value="P:sulfate assimilation"/>
    <property type="evidence" value="ECO:0007669"/>
    <property type="project" value="InterPro"/>
</dbReference>
<evidence type="ECO:0000256" key="6">
    <source>
        <dbReference type="ARBA" id="ARBA00022692"/>
    </source>
</evidence>
<evidence type="ECO:0000256" key="7">
    <source>
        <dbReference type="ARBA" id="ARBA00022989"/>
    </source>
</evidence>
<feature type="transmembrane region" description="Helical" evidence="11">
    <location>
        <begin position="69"/>
        <end position="98"/>
    </location>
</feature>
<evidence type="ECO:0000256" key="4">
    <source>
        <dbReference type="ARBA" id="ARBA00022519"/>
    </source>
</evidence>
<keyword evidence="2 11" id="KW-0813">Transport</keyword>
<evidence type="ECO:0000256" key="1">
    <source>
        <dbReference type="ARBA" id="ARBA00004141"/>
    </source>
</evidence>
<sequence>MSAPAHIARGPHYLIRGLSLILEPDLRLFVLLPLAINLLLFGGAFYWLYLQLDTLFGWFVQTTPNYLQWLRYLLWPIAIITIMVVFSFIFTSVANLIASPFNGLLSERVEMKLTGQPLPDESVWGLLKDTPRMMAREIHKIGYYLPRALGCLLLFLIPVIGQTLAPVLWFLFSAWMMAIQYCDYPFDNHKIDFIVMRQALGQKRQLNLSFGASVALCSSIPIINLLIIPAAICGATALWVDHYTQLRTGPVSK</sequence>
<dbReference type="PANTHER" id="PTHR37468:SF1">
    <property type="entry name" value="SULFATE TRANSPORTER CYSZ"/>
    <property type="match status" value="1"/>
</dbReference>
<evidence type="ECO:0000313" key="12">
    <source>
        <dbReference type="EMBL" id="ART79918.1"/>
    </source>
</evidence>
<protein>
    <recommendedName>
        <fullName evidence="11">Sulfate transporter CysZ</fullName>
    </recommendedName>
</protein>
<dbReference type="AlphaFoldDB" id="A0A1Y0CXD3"/>
<name>A0A1Y0CXD3_9GAMM</name>
<dbReference type="InterPro" id="IPR059112">
    <property type="entry name" value="CysZ/EI24"/>
</dbReference>
<proteinExistence type="inferred from homology"/>
<dbReference type="PANTHER" id="PTHR37468">
    <property type="entry name" value="SULFATE TRANSPORTER CYSZ"/>
    <property type="match status" value="1"/>
</dbReference>
<dbReference type="RefSeq" id="WP_086963790.1">
    <property type="nucleotide sequence ID" value="NZ_CP021376.1"/>
</dbReference>
<feature type="transmembrane region" description="Helical" evidence="11">
    <location>
        <begin position="28"/>
        <end position="49"/>
    </location>
</feature>
<keyword evidence="7 11" id="KW-1133">Transmembrane helix</keyword>
<keyword evidence="10 11" id="KW-0198">Cysteine biosynthesis</keyword>
<dbReference type="NCBIfam" id="NF003433">
    <property type="entry name" value="PRK04949.1"/>
    <property type="match status" value="1"/>
</dbReference>
<keyword evidence="8 11" id="KW-0764">Sulfate transport</keyword>
<dbReference type="Pfam" id="PF07264">
    <property type="entry name" value="EI24"/>
    <property type="match status" value="1"/>
</dbReference>
<comment type="subcellular location">
    <subcellularLocation>
        <location evidence="11">Cell inner membrane</location>
        <topology evidence="11">Multi-pass membrane protein</topology>
    </subcellularLocation>
    <subcellularLocation>
        <location evidence="1">Membrane</location>
        <topology evidence="1">Multi-pass membrane protein</topology>
    </subcellularLocation>
</comment>
<evidence type="ECO:0000256" key="8">
    <source>
        <dbReference type="ARBA" id="ARBA00023032"/>
    </source>
</evidence>
<evidence type="ECO:0000256" key="2">
    <source>
        <dbReference type="ARBA" id="ARBA00022448"/>
    </source>
</evidence>
<evidence type="ECO:0000256" key="11">
    <source>
        <dbReference type="HAMAP-Rule" id="MF_00468"/>
    </source>
</evidence>
<gene>
    <name evidence="11" type="primary">cysZ</name>
    <name evidence="12" type="ORF">CBP12_06940</name>
</gene>
<dbReference type="OrthoDB" id="5292355at2"/>
<dbReference type="HAMAP" id="MF_00468">
    <property type="entry name" value="CysZ"/>
    <property type="match status" value="1"/>
</dbReference>